<keyword evidence="3" id="KW-1185">Reference proteome</keyword>
<dbReference type="Proteomes" id="UP001314229">
    <property type="component" value="Unassembled WGS sequence"/>
</dbReference>
<comment type="caution">
    <text evidence="2">The sequence shown here is derived from an EMBL/GenBank/DDBJ whole genome shotgun (WGS) entry which is preliminary data.</text>
</comment>
<evidence type="ECO:0000313" key="3">
    <source>
        <dbReference type="Proteomes" id="UP001314229"/>
    </source>
</evidence>
<feature type="compositionally biased region" description="Basic and acidic residues" evidence="1">
    <location>
        <begin position="10"/>
        <end position="23"/>
    </location>
</feature>
<organism evidence="2 3">
    <name type="scientific">Scomber scombrus</name>
    <name type="common">Atlantic mackerel</name>
    <name type="synonym">Scomber vernalis</name>
    <dbReference type="NCBI Taxonomy" id="13677"/>
    <lineage>
        <taxon>Eukaryota</taxon>
        <taxon>Metazoa</taxon>
        <taxon>Chordata</taxon>
        <taxon>Craniata</taxon>
        <taxon>Vertebrata</taxon>
        <taxon>Euteleostomi</taxon>
        <taxon>Actinopterygii</taxon>
        <taxon>Neopterygii</taxon>
        <taxon>Teleostei</taxon>
        <taxon>Neoteleostei</taxon>
        <taxon>Acanthomorphata</taxon>
        <taxon>Pelagiaria</taxon>
        <taxon>Scombriformes</taxon>
        <taxon>Scombridae</taxon>
        <taxon>Scomber</taxon>
    </lineage>
</organism>
<dbReference type="EMBL" id="CAWUFR010000011">
    <property type="protein sequence ID" value="CAK6952929.1"/>
    <property type="molecule type" value="Genomic_DNA"/>
</dbReference>
<gene>
    <name evidence="2" type="ORF">FSCOSCO3_A020609</name>
</gene>
<evidence type="ECO:0000256" key="1">
    <source>
        <dbReference type="SAM" id="MobiDB-lite"/>
    </source>
</evidence>
<name>A0AAV1N0M0_SCOSC</name>
<proteinExistence type="predicted"/>
<sequence length="189" mass="21125">MRSSALGLERPVDPTKARSKEPFRPDGQILLNFGVACRRISLNQRKRVKGIEGLGLYISHCRKTNEDARNQLNLHLRLILGVGLGGRVDESDAECQCRFYMTQCNDSQQYFIEFKTCVLFAEHAVLMSLGTAFVSCDNTLKCCLKNLDHLLQNQFLAYTTCRIHPSSVVVKDHVNASVMAAGQCGKSIM</sequence>
<evidence type="ECO:0000313" key="2">
    <source>
        <dbReference type="EMBL" id="CAK6952929.1"/>
    </source>
</evidence>
<accession>A0AAV1N0M0</accession>
<dbReference type="AlphaFoldDB" id="A0AAV1N0M0"/>
<protein>
    <submittedName>
        <fullName evidence="2">Uncharacterized protein</fullName>
    </submittedName>
</protein>
<reference evidence="2 3" key="1">
    <citation type="submission" date="2024-01" db="EMBL/GenBank/DDBJ databases">
        <authorList>
            <person name="Alioto T."/>
            <person name="Alioto T."/>
            <person name="Gomez Garrido J."/>
        </authorList>
    </citation>
    <scope>NUCLEOTIDE SEQUENCE [LARGE SCALE GENOMIC DNA]</scope>
</reference>
<feature type="region of interest" description="Disordered" evidence="1">
    <location>
        <begin position="1"/>
        <end position="23"/>
    </location>
</feature>